<proteinExistence type="predicted"/>
<evidence type="ECO:0000313" key="2">
    <source>
        <dbReference type="Proteomes" id="UP000054266"/>
    </source>
</evidence>
<dbReference type="AlphaFoldDB" id="A0A0D2GNU8"/>
<sequence length="474" mass="52959">MAPVVQRKPMPYELKLTETYGPRPLFGFEAREIVGLRPQAYTTISSSLVRRGLSATPRPRELVVVGHASNEDWIRMLRLKPEWIAPSELSKCAAVVDTYLLAMQSWGDDYRDHGMPAGVGSLAGHYHIEGVETKVVGGKETFVGAHVAAHDSLVTAKIFLHLLSDSLVSTTHWPSHEDIGFPCKDAEPFDLTRPLPVLRNGIFIFHDSEYRSEPGRKERAGREQFVPEIGISLLDLDEVADIVPGPGFRNWYAHIKCHNVYTTSITFNGKTGRYRPAYGAFPGIISHTVAGKAAMGAVIDQIIMNHCQRSLESQAIPPSVAATPAQPAQPAQPASIPNKREYQLILANMCLDNIARGERCRHFADCFANSKNFICPDFQHNRCTLAFRHSRTCHTVRKCKAKAEQSCNRENCLRTFDVYHVLPNCKEMNLYGDCAKDVCEMGHDAVNVRLKYFEDMMAAGEANYRLYSTAPEQK</sequence>
<dbReference type="HOGENOM" id="CLU_576172_0_0_1"/>
<evidence type="ECO:0000313" key="1">
    <source>
        <dbReference type="EMBL" id="KIW74049.1"/>
    </source>
</evidence>
<gene>
    <name evidence="1" type="ORF">PV04_02117</name>
</gene>
<protein>
    <submittedName>
        <fullName evidence="1">Uncharacterized protein</fullName>
    </submittedName>
</protein>
<organism evidence="1 2">
    <name type="scientific">Phialophora macrospora</name>
    <dbReference type="NCBI Taxonomy" id="1851006"/>
    <lineage>
        <taxon>Eukaryota</taxon>
        <taxon>Fungi</taxon>
        <taxon>Dikarya</taxon>
        <taxon>Ascomycota</taxon>
        <taxon>Pezizomycotina</taxon>
        <taxon>Eurotiomycetes</taxon>
        <taxon>Chaetothyriomycetidae</taxon>
        <taxon>Chaetothyriales</taxon>
        <taxon>Herpotrichiellaceae</taxon>
        <taxon>Phialophora</taxon>
    </lineage>
</organism>
<keyword evidence="2" id="KW-1185">Reference proteome</keyword>
<name>A0A0D2GNU8_9EURO</name>
<accession>A0A0D2GNU8</accession>
<dbReference type="EMBL" id="KN846956">
    <property type="protein sequence ID" value="KIW74049.1"/>
    <property type="molecule type" value="Genomic_DNA"/>
</dbReference>
<reference evidence="1 2" key="1">
    <citation type="submission" date="2015-01" db="EMBL/GenBank/DDBJ databases">
        <title>The Genome Sequence of Capronia semiimmersa CBS27337.</title>
        <authorList>
            <consortium name="The Broad Institute Genomics Platform"/>
            <person name="Cuomo C."/>
            <person name="de Hoog S."/>
            <person name="Gorbushina A."/>
            <person name="Stielow B."/>
            <person name="Teixiera M."/>
            <person name="Abouelleil A."/>
            <person name="Chapman S.B."/>
            <person name="Priest M."/>
            <person name="Young S.K."/>
            <person name="Wortman J."/>
            <person name="Nusbaum C."/>
            <person name="Birren B."/>
        </authorList>
    </citation>
    <scope>NUCLEOTIDE SEQUENCE [LARGE SCALE GENOMIC DNA]</scope>
    <source>
        <strain evidence="1 2">CBS 27337</strain>
    </source>
</reference>
<dbReference type="Proteomes" id="UP000054266">
    <property type="component" value="Unassembled WGS sequence"/>
</dbReference>